<keyword evidence="5 16" id="KW-0812">Transmembrane</keyword>
<evidence type="ECO:0000256" key="12">
    <source>
        <dbReference type="ARBA" id="ARBA00023136"/>
    </source>
</evidence>
<evidence type="ECO:0000313" key="18">
    <source>
        <dbReference type="EMBL" id="KAG6513283.1"/>
    </source>
</evidence>
<comment type="subcellular location">
    <subcellularLocation>
        <location evidence="1">Cell membrane</location>
        <topology evidence="1">Single-pass membrane protein</topology>
    </subcellularLocation>
</comment>
<dbReference type="GO" id="GO:0005524">
    <property type="term" value="F:ATP binding"/>
    <property type="evidence" value="ECO:0007669"/>
    <property type="project" value="UniProtKB-UniRule"/>
</dbReference>
<dbReference type="Gene3D" id="3.80.10.10">
    <property type="entry name" value="Ribonuclease Inhibitor"/>
    <property type="match status" value="2"/>
</dbReference>
<dbReference type="FunFam" id="3.30.200.20:FF:000328">
    <property type="entry name" value="Leucine-rich repeat protein kinase family protein"/>
    <property type="match status" value="1"/>
</dbReference>
<dbReference type="InterPro" id="IPR000719">
    <property type="entry name" value="Prot_kinase_dom"/>
</dbReference>
<dbReference type="FunFam" id="3.80.10.10:FF:000542">
    <property type="entry name" value="Leucine-rich repeat protein kinase family protein"/>
    <property type="match status" value="1"/>
</dbReference>
<evidence type="ECO:0000256" key="8">
    <source>
        <dbReference type="ARBA" id="ARBA00022741"/>
    </source>
</evidence>
<keyword evidence="6" id="KW-0732">Signal</keyword>
<dbReference type="EMBL" id="JACMSC010000007">
    <property type="protein sequence ID" value="KAG6513283.1"/>
    <property type="molecule type" value="Genomic_DNA"/>
</dbReference>
<reference evidence="18 19" key="1">
    <citation type="submission" date="2020-08" db="EMBL/GenBank/DDBJ databases">
        <title>Plant Genome Project.</title>
        <authorList>
            <person name="Zhang R.-G."/>
        </authorList>
    </citation>
    <scope>NUCLEOTIDE SEQUENCE [LARGE SCALE GENOMIC DNA]</scope>
    <source>
        <tissue evidence="18">Rhizome</tissue>
    </source>
</reference>
<evidence type="ECO:0000256" key="5">
    <source>
        <dbReference type="ARBA" id="ARBA00022692"/>
    </source>
</evidence>
<keyword evidence="3" id="KW-0433">Leucine-rich repeat</keyword>
<evidence type="ECO:0000256" key="13">
    <source>
        <dbReference type="ARBA" id="ARBA00023157"/>
    </source>
</evidence>
<dbReference type="InterPro" id="IPR008271">
    <property type="entry name" value="Ser/Thr_kinase_AS"/>
</dbReference>
<dbReference type="FunFam" id="3.80.10.10:FF:000363">
    <property type="entry name" value="Leucine-rich repeat family protein"/>
    <property type="match status" value="1"/>
</dbReference>
<proteinExistence type="predicted"/>
<dbReference type="Pfam" id="PF00560">
    <property type="entry name" value="LRR_1"/>
    <property type="match status" value="4"/>
</dbReference>
<dbReference type="InterPro" id="IPR001611">
    <property type="entry name" value="Leu-rich_rpt"/>
</dbReference>
<keyword evidence="13" id="KW-1015">Disulfide bond</keyword>
<dbReference type="PANTHER" id="PTHR45974">
    <property type="entry name" value="RECEPTOR-LIKE PROTEIN 55"/>
    <property type="match status" value="1"/>
</dbReference>
<keyword evidence="11 16" id="KW-1133">Transmembrane helix</keyword>
<dbReference type="PROSITE" id="PS00108">
    <property type="entry name" value="PROTEIN_KINASE_ST"/>
    <property type="match status" value="1"/>
</dbReference>
<dbReference type="Gene3D" id="3.30.200.20">
    <property type="entry name" value="Phosphorylase Kinase, domain 1"/>
    <property type="match status" value="1"/>
</dbReference>
<keyword evidence="7" id="KW-0677">Repeat</keyword>
<comment type="caution">
    <text evidence="18">The sequence shown here is derived from an EMBL/GenBank/DDBJ whole genome shotgun (WGS) entry which is preliminary data.</text>
</comment>
<dbReference type="GO" id="GO:0004672">
    <property type="term" value="F:protein kinase activity"/>
    <property type="evidence" value="ECO:0007669"/>
    <property type="project" value="InterPro"/>
</dbReference>
<dbReference type="FunFam" id="1.10.510.10:FF:000468">
    <property type="entry name" value="PTI1-like tyrosine-protein kinase 3"/>
    <property type="match status" value="1"/>
</dbReference>
<gene>
    <name evidence="18" type="ORF">ZIOFF_023596</name>
</gene>
<dbReference type="AlphaFoldDB" id="A0A8J5GX00"/>
<keyword evidence="19" id="KW-1185">Reference proteome</keyword>
<evidence type="ECO:0000256" key="10">
    <source>
        <dbReference type="ARBA" id="ARBA00022840"/>
    </source>
</evidence>
<keyword evidence="4" id="KW-0808">Transferase</keyword>
<dbReference type="Gene3D" id="1.10.510.10">
    <property type="entry name" value="Transferase(Phosphotransferase) domain 1"/>
    <property type="match status" value="1"/>
</dbReference>
<organism evidence="18 19">
    <name type="scientific">Zingiber officinale</name>
    <name type="common">Ginger</name>
    <name type="synonym">Amomum zingiber</name>
    <dbReference type="NCBI Taxonomy" id="94328"/>
    <lineage>
        <taxon>Eukaryota</taxon>
        <taxon>Viridiplantae</taxon>
        <taxon>Streptophyta</taxon>
        <taxon>Embryophyta</taxon>
        <taxon>Tracheophyta</taxon>
        <taxon>Spermatophyta</taxon>
        <taxon>Magnoliopsida</taxon>
        <taxon>Liliopsida</taxon>
        <taxon>Zingiberales</taxon>
        <taxon>Zingiberaceae</taxon>
        <taxon>Zingiber</taxon>
    </lineage>
</organism>
<accession>A0A8J5GX00</accession>
<keyword evidence="14" id="KW-0325">Glycoprotein</keyword>
<evidence type="ECO:0000256" key="1">
    <source>
        <dbReference type="ARBA" id="ARBA00004162"/>
    </source>
</evidence>
<evidence type="ECO:0000256" key="4">
    <source>
        <dbReference type="ARBA" id="ARBA00022679"/>
    </source>
</evidence>
<dbReference type="PANTHER" id="PTHR45974:SF242">
    <property type="entry name" value="LEUCINE-RICH REPEAT PROTEIN KINASE FAMILY PROTEIN"/>
    <property type="match status" value="1"/>
</dbReference>
<feature type="binding site" evidence="15">
    <location>
        <position position="567"/>
    </location>
    <ligand>
        <name>ATP</name>
        <dbReference type="ChEBI" id="CHEBI:30616"/>
    </ligand>
</feature>
<dbReference type="Proteomes" id="UP000734854">
    <property type="component" value="Unassembled WGS sequence"/>
</dbReference>
<evidence type="ECO:0000256" key="9">
    <source>
        <dbReference type="ARBA" id="ARBA00022777"/>
    </source>
</evidence>
<sequence length="817" mass="90621">MAVYALRSLSGEWKNGPSSWRHSDDPCGNWDGVNCSNSIRVTELKLFNMGIKGTLSNAIGDLTELQLIDFSNNKYLNGQLPPSIGNLKKLKTLILIGCKFSGTIPVELGNLSQLQTLSLNANHFTGRIPASLGRLADLVWLDLANNQLNGSIPISATEGSGLDQLAHAQHFHLNKNYLSGPIPLSLFSSSMNVKHILLDSNNLSGVIPESIGLLQKLEVLRLDRNNLIGPVPQSISNLTRLKVLNFANNELTGMIPNMTGMHALYNLDLSNNSFDPSEAPSWFSSGLQNLTTLTIEAGKLHGEVPEKLFSFPNLQEVLVGNPVCSNMHIYQTEYCQVPGQGFTIKLSDSIVCSNPYEATSMFRAPYFSYLNDSIYYPQLRENISNKLGVAQRFSIDNYSFDSDEYLQVHMKFCPSGSGSGSKCFTSKEILMNLDLNSKIDSLPDVFGPFYFMMSEYQCQERGSKILIIGLVISFSAASLAVICIGSYAIRKKKQAERAISKSDPFASWGSNGEDIGAAPNQQSVRFFLYNELRKCTKNFSNSQVIGTGGYGKVYKGILPDGQIVAIKRLQKDSLQGGLEFKTEIESLSRVHHKNLIQLCGFCYEKEERILVYEYICNGTLSENLSGSKSTQLDWKRRIQIAWDSATGLAYLHEHANPPLIHRDIKSTNILLDDNWNAKVADFGLSKLVKEVETGNASSFVKGTWGYLDPEYFRTNQLTAKSDVFSFGVVMLELVTARSPLKGGEHIVGVVEKAVNRYDREFYGLKHVMDEVLVEEGNLIGFKQFVDLALVCTQMSAEERPAMSEVAMEISMIMKNLD</sequence>
<evidence type="ECO:0000256" key="14">
    <source>
        <dbReference type="ARBA" id="ARBA00023180"/>
    </source>
</evidence>
<evidence type="ECO:0000256" key="3">
    <source>
        <dbReference type="ARBA" id="ARBA00022614"/>
    </source>
</evidence>
<evidence type="ECO:0000256" key="7">
    <source>
        <dbReference type="ARBA" id="ARBA00022737"/>
    </source>
</evidence>
<dbReference type="Pfam" id="PF00069">
    <property type="entry name" value="Pkinase"/>
    <property type="match status" value="1"/>
</dbReference>
<dbReference type="CDD" id="cd14066">
    <property type="entry name" value="STKc_IRAK"/>
    <property type="match status" value="1"/>
</dbReference>
<feature type="transmembrane region" description="Helical" evidence="16">
    <location>
        <begin position="465"/>
        <end position="489"/>
    </location>
</feature>
<protein>
    <recommendedName>
        <fullName evidence="17">Protein kinase domain-containing protein</fullName>
    </recommendedName>
</protein>
<feature type="domain" description="Protein kinase" evidence="17">
    <location>
        <begin position="539"/>
        <end position="811"/>
    </location>
</feature>
<keyword evidence="12 16" id="KW-0472">Membrane</keyword>
<keyword evidence="10 15" id="KW-0067">ATP-binding</keyword>
<dbReference type="InterPro" id="IPR017441">
    <property type="entry name" value="Protein_kinase_ATP_BS"/>
</dbReference>
<keyword evidence="8 15" id="KW-0547">Nucleotide-binding</keyword>
<keyword evidence="2" id="KW-1003">Cell membrane</keyword>
<evidence type="ECO:0000256" key="15">
    <source>
        <dbReference type="PROSITE-ProRule" id="PRU10141"/>
    </source>
</evidence>
<evidence type="ECO:0000256" key="16">
    <source>
        <dbReference type="SAM" id="Phobius"/>
    </source>
</evidence>
<dbReference type="PROSITE" id="PS50011">
    <property type="entry name" value="PROTEIN_KINASE_DOM"/>
    <property type="match status" value="1"/>
</dbReference>
<evidence type="ECO:0000256" key="6">
    <source>
        <dbReference type="ARBA" id="ARBA00022729"/>
    </source>
</evidence>
<evidence type="ECO:0000256" key="2">
    <source>
        <dbReference type="ARBA" id="ARBA00022475"/>
    </source>
</evidence>
<dbReference type="SUPFAM" id="SSF56112">
    <property type="entry name" value="Protein kinase-like (PK-like)"/>
    <property type="match status" value="1"/>
</dbReference>
<evidence type="ECO:0000259" key="17">
    <source>
        <dbReference type="PROSITE" id="PS50011"/>
    </source>
</evidence>
<dbReference type="InterPro" id="IPR032675">
    <property type="entry name" value="LRR_dom_sf"/>
</dbReference>
<keyword evidence="9" id="KW-0418">Kinase</keyword>
<evidence type="ECO:0000313" key="19">
    <source>
        <dbReference type="Proteomes" id="UP000734854"/>
    </source>
</evidence>
<name>A0A8J5GX00_ZINOF</name>
<dbReference type="SUPFAM" id="SSF52058">
    <property type="entry name" value="L domain-like"/>
    <property type="match status" value="1"/>
</dbReference>
<dbReference type="InterPro" id="IPR011009">
    <property type="entry name" value="Kinase-like_dom_sf"/>
</dbReference>
<dbReference type="PROSITE" id="PS00107">
    <property type="entry name" value="PROTEIN_KINASE_ATP"/>
    <property type="match status" value="1"/>
</dbReference>
<dbReference type="SMART" id="SM00220">
    <property type="entry name" value="S_TKc"/>
    <property type="match status" value="1"/>
</dbReference>
<dbReference type="GO" id="GO:0005886">
    <property type="term" value="C:plasma membrane"/>
    <property type="evidence" value="ECO:0007669"/>
    <property type="project" value="UniProtKB-SubCell"/>
</dbReference>
<evidence type="ECO:0000256" key="11">
    <source>
        <dbReference type="ARBA" id="ARBA00022989"/>
    </source>
</evidence>